<feature type="transmembrane region" description="Helical" evidence="1">
    <location>
        <begin position="6"/>
        <end position="23"/>
    </location>
</feature>
<name>A0A0B0P895_GOSAR</name>
<keyword evidence="1" id="KW-1133">Transmembrane helix</keyword>
<dbReference type="Proteomes" id="UP000032142">
    <property type="component" value="Unassembled WGS sequence"/>
</dbReference>
<protein>
    <submittedName>
        <fullName evidence="2">Uncharacterized protein</fullName>
    </submittedName>
</protein>
<gene>
    <name evidence="2" type="ORF">F383_24936</name>
</gene>
<evidence type="ECO:0000256" key="1">
    <source>
        <dbReference type="SAM" id="Phobius"/>
    </source>
</evidence>
<reference evidence="3" key="1">
    <citation type="submission" date="2014-09" db="EMBL/GenBank/DDBJ databases">
        <authorList>
            <person name="Mudge J."/>
            <person name="Ramaraj T."/>
            <person name="Lindquist I.E."/>
            <person name="Bharti A.K."/>
            <person name="Sundararajan A."/>
            <person name="Cameron C.T."/>
            <person name="Woodward J.E."/>
            <person name="May G.D."/>
            <person name="Brubaker C."/>
            <person name="Broadhvest J."/>
            <person name="Wilkins T.A."/>
        </authorList>
    </citation>
    <scope>NUCLEOTIDE SEQUENCE</scope>
    <source>
        <strain evidence="3">cv. AKA8401</strain>
    </source>
</reference>
<proteinExistence type="predicted"/>
<keyword evidence="3" id="KW-1185">Reference proteome</keyword>
<dbReference type="EMBL" id="KN413514">
    <property type="protein sequence ID" value="KHG19616.1"/>
    <property type="molecule type" value="Genomic_DNA"/>
</dbReference>
<evidence type="ECO:0000313" key="3">
    <source>
        <dbReference type="Proteomes" id="UP000032142"/>
    </source>
</evidence>
<keyword evidence="1" id="KW-0812">Transmembrane</keyword>
<keyword evidence="1" id="KW-0472">Membrane</keyword>
<accession>A0A0B0P895</accession>
<sequence>MGILLFLNTSFKCYAILVLYILCI</sequence>
<organism evidence="2 3">
    <name type="scientific">Gossypium arboreum</name>
    <name type="common">Tree cotton</name>
    <name type="synonym">Gossypium nanking</name>
    <dbReference type="NCBI Taxonomy" id="29729"/>
    <lineage>
        <taxon>Eukaryota</taxon>
        <taxon>Viridiplantae</taxon>
        <taxon>Streptophyta</taxon>
        <taxon>Embryophyta</taxon>
        <taxon>Tracheophyta</taxon>
        <taxon>Spermatophyta</taxon>
        <taxon>Magnoliopsida</taxon>
        <taxon>eudicotyledons</taxon>
        <taxon>Gunneridae</taxon>
        <taxon>Pentapetalae</taxon>
        <taxon>rosids</taxon>
        <taxon>malvids</taxon>
        <taxon>Malvales</taxon>
        <taxon>Malvaceae</taxon>
        <taxon>Malvoideae</taxon>
        <taxon>Gossypium</taxon>
    </lineage>
</organism>
<dbReference type="AlphaFoldDB" id="A0A0B0P895"/>
<evidence type="ECO:0000313" key="2">
    <source>
        <dbReference type="EMBL" id="KHG19616.1"/>
    </source>
</evidence>